<dbReference type="SUPFAM" id="SSF53649">
    <property type="entry name" value="Alkaline phosphatase-like"/>
    <property type="match status" value="1"/>
</dbReference>
<evidence type="ECO:0000313" key="5">
    <source>
        <dbReference type="Proteomes" id="UP000626109"/>
    </source>
</evidence>
<dbReference type="PROSITE" id="PS00149">
    <property type="entry name" value="SULFATASE_2"/>
    <property type="match status" value="1"/>
</dbReference>
<dbReference type="Proteomes" id="UP000626109">
    <property type="component" value="Unassembled WGS sequence"/>
</dbReference>
<evidence type="ECO:0008006" key="6">
    <source>
        <dbReference type="Google" id="ProtNLM"/>
    </source>
</evidence>
<proteinExistence type="inferred from homology"/>
<gene>
    <name evidence="4" type="ORF">PGLA2088_LOCUS21356</name>
    <name evidence="3" type="ORF">PGLA2088_LOCUS9672</name>
</gene>
<evidence type="ECO:0000256" key="1">
    <source>
        <dbReference type="ARBA" id="ARBA00008779"/>
    </source>
</evidence>
<dbReference type="PANTHER" id="PTHR42693:SF33">
    <property type="entry name" value="ARYLSULFATASE"/>
    <property type="match status" value="1"/>
</dbReference>
<evidence type="ECO:0000313" key="4">
    <source>
        <dbReference type="EMBL" id="CAE8679438.1"/>
    </source>
</evidence>
<dbReference type="InterPro" id="IPR017850">
    <property type="entry name" value="Alkaline_phosphatase_core_sf"/>
</dbReference>
<dbReference type="Gene3D" id="3.40.720.10">
    <property type="entry name" value="Alkaline Phosphatase, subunit A"/>
    <property type="match status" value="1"/>
</dbReference>
<accession>A0A813IM12</accession>
<evidence type="ECO:0000256" key="2">
    <source>
        <dbReference type="ARBA" id="ARBA00022801"/>
    </source>
</evidence>
<dbReference type="EMBL" id="CAJNNW010010744">
    <property type="protein sequence ID" value="CAE8652396.1"/>
    <property type="molecule type" value="Genomic_DNA"/>
</dbReference>
<name>A0A813IM12_POLGL</name>
<dbReference type="PANTHER" id="PTHR42693">
    <property type="entry name" value="ARYLSULFATASE FAMILY MEMBER"/>
    <property type="match status" value="1"/>
</dbReference>
<reference evidence="3" key="1">
    <citation type="submission" date="2021-02" db="EMBL/GenBank/DDBJ databases">
        <authorList>
            <person name="Dougan E. K."/>
            <person name="Rhodes N."/>
            <person name="Thang M."/>
            <person name="Chan C."/>
        </authorList>
    </citation>
    <scope>NUCLEOTIDE SEQUENCE</scope>
</reference>
<dbReference type="EMBL" id="CAJNNW010025765">
    <property type="protein sequence ID" value="CAE8679438.1"/>
    <property type="molecule type" value="Genomic_DNA"/>
</dbReference>
<dbReference type="GO" id="GO:0004065">
    <property type="term" value="F:arylsulfatase activity"/>
    <property type="evidence" value="ECO:0007669"/>
    <property type="project" value="TreeGrafter"/>
</dbReference>
<dbReference type="InterPro" id="IPR024607">
    <property type="entry name" value="Sulfatase_CS"/>
</dbReference>
<comment type="similarity">
    <text evidence="1">Belongs to the sulfatase family.</text>
</comment>
<keyword evidence="2" id="KW-0378">Hydrolase</keyword>
<dbReference type="InterPro" id="IPR050738">
    <property type="entry name" value="Sulfatase"/>
</dbReference>
<evidence type="ECO:0000313" key="3">
    <source>
        <dbReference type="EMBL" id="CAE8652396.1"/>
    </source>
</evidence>
<comment type="caution">
    <text evidence="3">The sequence shown here is derived from an EMBL/GenBank/DDBJ whole genome shotgun (WGS) entry which is preliminary data.</text>
</comment>
<protein>
    <recommendedName>
        <fullName evidence="6">Sulfatase N-terminal domain-containing protein</fullName>
    </recommendedName>
</protein>
<sequence length="215" mass="23855">MHDLCSSLQCVAELPPFTGGRGDGDVDICPDGMPYEFCALQPDSPGRSQHLRTPRLKQMASEGMIVTMLSGRDPVRYAGVDHFSRIYVASSVRGGFLRSEITTAEYLRDLGYTTGYAGKWHNSITNGEDPTYYAPWNQDFNEVYFWTGGSKGEPCHNGAQNQPGDDHTYHMCTFSSVIHRSGVVVEQPTHWENASSRAPVHVLDFIDRHAQDAAP</sequence>
<dbReference type="AlphaFoldDB" id="A0A813IM12"/>
<organism evidence="3 5">
    <name type="scientific">Polarella glacialis</name>
    <name type="common">Dinoflagellate</name>
    <dbReference type="NCBI Taxonomy" id="89957"/>
    <lineage>
        <taxon>Eukaryota</taxon>
        <taxon>Sar</taxon>
        <taxon>Alveolata</taxon>
        <taxon>Dinophyceae</taxon>
        <taxon>Suessiales</taxon>
        <taxon>Suessiaceae</taxon>
        <taxon>Polarella</taxon>
    </lineage>
</organism>